<reference evidence="2" key="1">
    <citation type="submission" date="2020-11" db="EMBL/GenBank/DDBJ databases">
        <title>Sequencing the genomes of 1000 actinobacteria strains.</title>
        <authorList>
            <person name="Klenk H.-P."/>
        </authorList>
    </citation>
    <scope>NUCLEOTIDE SEQUENCE</scope>
    <source>
        <strain evidence="2">DSM 45356</strain>
    </source>
</reference>
<sequence>MRVRIASESGRPDGRNEDWGGASGGVAVVLDGLTEGPATGCRHGTPWYVRQLGDRLLRLGADREAPLTEVLAGAISEVAGLHASTCDLAHPGSPCSTVTIVRDRSDATVDYLVLSDSSVVLDVADGEPVVVTDRSVENFHPDMQAGAARRAVGLTDLIDAQQKIRNRPDGYWVAQVDPRAADHATTGTLPGVRGAALLSDGVSLLVTTFHAVTWPSLLAIGYAQGPAELIRRTRELEDTDPRCERWPRYKHRDDATAAIVKLAPPDPDR</sequence>
<evidence type="ECO:0000313" key="2">
    <source>
        <dbReference type="EMBL" id="MBG6141629.1"/>
    </source>
</evidence>
<dbReference type="AlphaFoldDB" id="A0A8J7GYH4"/>
<dbReference type="Proteomes" id="UP000622552">
    <property type="component" value="Unassembled WGS sequence"/>
</dbReference>
<accession>A0A8J7GYH4</accession>
<name>A0A8J7GYH4_9ACTN</name>
<comment type="caution">
    <text evidence="2">The sequence shown here is derived from an EMBL/GenBank/DDBJ whole genome shotgun (WGS) entry which is preliminary data.</text>
</comment>
<protein>
    <recommendedName>
        <fullName evidence="4">Protein phosphatase 2C-like protein</fullName>
    </recommendedName>
</protein>
<evidence type="ECO:0000256" key="1">
    <source>
        <dbReference type="SAM" id="MobiDB-lite"/>
    </source>
</evidence>
<dbReference type="RefSeq" id="WP_197008019.1">
    <property type="nucleotide sequence ID" value="NZ_BONS01000013.1"/>
</dbReference>
<gene>
    <name evidence="2" type="ORF">IW245_007823</name>
</gene>
<organism evidence="2 3">
    <name type="scientific">Longispora fulva</name>
    <dbReference type="NCBI Taxonomy" id="619741"/>
    <lineage>
        <taxon>Bacteria</taxon>
        <taxon>Bacillati</taxon>
        <taxon>Actinomycetota</taxon>
        <taxon>Actinomycetes</taxon>
        <taxon>Micromonosporales</taxon>
        <taxon>Micromonosporaceae</taxon>
        <taxon>Longispora</taxon>
    </lineage>
</organism>
<proteinExistence type="predicted"/>
<evidence type="ECO:0000313" key="3">
    <source>
        <dbReference type="Proteomes" id="UP000622552"/>
    </source>
</evidence>
<evidence type="ECO:0008006" key="4">
    <source>
        <dbReference type="Google" id="ProtNLM"/>
    </source>
</evidence>
<keyword evidence="3" id="KW-1185">Reference proteome</keyword>
<feature type="region of interest" description="Disordered" evidence="1">
    <location>
        <begin position="1"/>
        <end position="22"/>
    </location>
</feature>
<dbReference type="EMBL" id="JADOUF010000001">
    <property type="protein sequence ID" value="MBG6141629.1"/>
    <property type="molecule type" value="Genomic_DNA"/>
</dbReference>